<evidence type="ECO:0000256" key="1">
    <source>
        <dbReference type="SAM" id="MobiDB-lite"/>
    </source>
</evidence>
<evidence type="ECO:0000313" key="3">
    <source>
        <dbReference type="EMBL" id="KAF3851488.1"/>
    </source>
</evidence>
<feature type="chain" id="PRO_5029718938" description="Secreted protein" evidence="2">
    <location>
        <begin position="24"/>
        <end position="113"/>
    </location>
</feature>
<dbReference type="AlphaFoldDB" id="A0A7J5YTH7"/>
<gene>
    <name evidence="3" type="ORF">F7725_013260</name>
</gene>
<name>A0A7J5YTH7_DISMA</name>
<comment type="caution">
    <text evidence="3">The sequence shown here is derived from an EMBL/GenBank/DDBJ whole genome shotgun (WGS) entry which is preliminary data.</text>
</comment>
<sequence length="113" mass="12200">MLRLHRGQVVVELLVLVLPAGLNDDPGADDQSHQEHRVPQLLQEFKQVNQPVLVQLPHLDLRVGLPRADDPLPFSVGTPSGPTAAGPQRERGPLPQHTADAQPVICSLTTGGY</sequence>
<dbReference type="EMBL" id="JAAKFY010000010">
    <property type="protein sequence ID" value="KAF3851488.1"/>
    <property type="molecule type" value="Genomic_DNA"/>
</dbReference>
<evidence type="ECO:0000313" key="4">
    <source>
        <dbReference type="Proteomes" id="UP000518266"/>
    </source>
</evidence>
<keyword evidence="2" id="KW-0732">Signal</keyword>
<accession>A0A7J5YTH7</accession>
<keyword evidence="4" id="KW-1185">Reference proteome</keyword>
<reference evidence="3 4" key="1">
    <citation type="submission" date="2020-03" db="EMBL/GenBank/DDBJ databases">
        <title>Dissostichus mawsoni Genome sequencing and assembly.</title>
        <authorList>
            <person name="Park H."/>
        </authorList>
    </citation>
    <scope>NUCLEOTIDE SEQUENCE [LARGE SCALE GENOMIC DNA]</scope>
    <source>
        <strain evidence="3">DM0001</strain>
        <tissue evidence="3">Muscle</tissue>
    </source>
</reference>
<protein>
    <recommendedName>
        <fullName evidence="5">Secreted protein</fullName>
    </recommendedName>
</protein>
<dbReference type="Proteomes" id="UP000518266">
    <property type="component" value="Unassembled WGS sequence"/>
</dbReference>
<evidence type="ECO:0000256" key="2">
    <source>
        <dbReference type="SAM" id="SignalP"/>
    </source>
</evidence>
<proteinExistence type="predicted"/>
<evidence type="ECO:0008006" key="5">
    <source>
        <dbReference type="Google" id="ProtNLM"/>
    </source>
</evidence>
<feature type="region of interest" description="Disordered" evidence="1">
    <location>
        <begin position="67"/>
        <end position="113"/>
    </location>
</feature>
<organism evidence="3 4">
    <name type="scientific">Dissostichus mawsoni</name>
    <name type="common">Antarctic cod</name>
    <dbReference type="NCBI Taxonomy" id="36200"/>
    <lineage>
        <taxon>Eukaryota</taxon>
        <taxon>Metazoa</taxon>
        <taxon>Chordata</taxon>
        <taxon>Craniata</taxon>
        <taxon>Vertebrata</taxon>
        <taxon>Euteleostomi</taxon>
        <taxon>Actinopterygii</taxon>
        <taxon>Neopterygii</taxon>
        <taxon>Teleostei</taxon>
        <taxon>Neoteleostei</taxon>
        <taxon>Acanthomorphata</taxon>
        <taxon>Eupercaria</taxon>
        <taxon>Perciformes</taxon>
        <taxon>Notothenioidei</taxon>
        <taxon>Nototheniidae</taxon>
        <taxon>Dissostichus</taxon>
    </lineage>
</organism>
<feature type="signal peptide" evidence="2">
    <location>
        <begin position="1"/>
        <end position="23"/>
    </location>
</feature>